<dbReference type="GeneID" id="303186878"/>
<dbReference type="OMA" id="MQSKPYA"/>
<dbReference type="InterPro" id="IPR003010">
    <property type="entry name" value="C-N_Hydrolase"/>
</dbReference>
<dbReference type="InterPro" id="IPR001110">
    <property type="entry name" value="UPF0012_CS"/>
</dbReference>
<dbReference type="Proteomes" id="UP000235739">
    <property type="component" value="Unassembled WGS sequence"/>
</dbReference>
<dbReference type="PROSITE" id="PS50263">
    <property type="entry name" value="CN_HYDROLASE"/>
    <property type="match status" value="1"/>
</dbReference>
<dbReference type="GO" id="GO:0016787">
    <property type="term" value="F:hydrolase activity"/>
    <property type="evidence" value="ECO:0007669"/>
    <property type="project" value="UniProtKB-KW"/>
</dbReference>
<comment type="caution">
    <text evidence="3">The sequence shown here is derived from an EMBL/GenBank/DDBJ whole genome shotgun (WGS) entry which is preliminary data.</text>
</comment>
<organism evidence="3 4">
    <name type="scientific">Glutamicibacter arilaitensis</name>
    <dbReference type="NCBI Taxonomy" id="256701"/>
    <lineage>
        <taxon>Bacteria</taxon>
        <taxon>Bacillati</taxon>
        <taxon>Actinomycetota</taxon>
        <taxon>Actinomycetes</taxon>
        <taxon>Micrococcales</taxon>
        <taxon>Micrococcaceae</taxon>
        <taxon>Glutamicibacter</taxon>
    </lineage>
</organism>
<protein>
    <submittedName>
        <fullName evidence="3">Hydrolase</fullName>
    </submittedName>
</protein>
<accession>A0A2N7S1B6</accession>
<dbReference type="SUPFAM" id="SSF56317">
    <property type="entry name" value="Carbon-nitrogen hydrolase"/>
    <property type="match status" value="1"/>
</dbReference>
<proteinExistence type="inferred from homology"/>
<dbReference type="PANTHER" id="PTHR23088:SF27">
    <property type="entry name" value="DEAMINATED GLUTATHIONE AMIDASE"/>
    <property type="match status" value="1"/>
</dbReference>
<dbReference type="AlphaFoldDB" id="A0A2N7S1B6"/>
<dbReference type="PANTHER" id="PTHR23088">
    <property type="entry name" value="NITRILASE-RELATED"/>
    <property type="match status" value="1"/>
</dbReference>
<dbReference type="Pfam" id="PF00795">
    <property type="entry name" value="CN_hydrolase"/>
    <property type="match status" value="1"/>
</dbReference>
<sequence>MRIALAQVLSTADPQRNLVTVRDYARQAKEVGASLVVFPEAMQVSFAHDISKYAQPLDGPWATLLRQQAREIGITIAAGMFTPGVDQRVRNTLLVAGSQVDTHYDKIHLYDAFGYLESDSVTPGDAPVQFEHEGASIGLATCYDLRFPQLFVHHAKAGASVCIVSASWGQGDGKVQQWTTLAQARALDSTTFVLAVDQADPESVGRKISGAAPLGVGHSIAVDPLGRVIAQAGTQPELLLVDLDLDLIDTARKQLPVLANAVQF</sequence>
<gene>
    <name evidence="3" type="ORF">CIK84_14945</name>
</gene>
<dbReference type="Gene3D" id="3.60.110.10">
    <property type="entry name" value="Carbon-nitrogen hydrolase"/>
    <property type="match status" value="1"/>
</dbReference>
<evidence type="ECO:0000313" key="3">
    <source>
        <dbReference type="EMBL" id="PMQ19917.1"/>
    </source>
</evidence>
<keyword evidence="3" id="KW-0378">Hydrolase</keyword>
<dbReference type="EMBL" id="PNQX01000002">
    <property type="protein sequence ID" value="PMQ19917.1"/>
    <property type="molecule type" value="Genomic_DNA"/>
</dbReference>
<dbReference type="PROSITE" id="PS01227">
    <property type="entry name" value="UPF0012"/>
    <property type="match status" value="1"/>
</dbReference>
<dbReference type="CDD" id="cd07581">
    <property type="entry name" value="nitrilase_3"/>
    <property type="match status" value="1"/>
</dbReference>
<name>A0A2N7S1B6_9MICC</name>
<evidence type="ECO:0000256" key="1">
    <source>
        <dbReference type="ARBA" id="ARBA00010613"/>
    </source>
</evidence>
<dbReference type="RefSeq" id="WP_013350636.1">
    <property type="nucleotide sequence ID" value="NZ_JBQDIL010000005.1"/>
</dbReference>
<dbReference type="InterPro" id="IPR036526">
    <property type="entry name" value="C-N_Hydrolase_sf"/>
</dbReference>
<evidence type="ECO:0000313" key="4">
    <source>
        <dbReference type="Proteomes" id="UP000235739"/>
    </source>
</evidence>
<comment type="similarity">
    <text evidence="1">Belongs to the carbon-nitrogen hydrolase superfamily. NIT1/NIT2 family.</text>
</comment>
<evidence type="ECO:0000259" key="2">
    <source>
        <dbReference type="PROSITE" id="PS50263"/>
    </source>
</evidence>
<reference evidence="3 4" key="1">
    <citation type="journal article" date="2017" name="Elife">
        <title>Extensive horizontal gene transfer in cheese-associated bacteria.</title>
        <authorList>
            <person name="Bonham K.S."/>
            <person name="Wolfe B.E."/>
            <person name="Dutton R.J."/>
        </authorList>
    </citation>
    <scope>NUCLEOTIDE SEQUENCE [LARGE SCALE GENOMIC DNA]</scope>
    <source>
        <strain evidence="3 4">JB182</strain>
    </source>
</reference>
<feature type="domain" description="CN hydrolase" evidence="2">
    <location>
        <begin position="1"/>
        <end position="245"/>
    </location>
</feature>